<dbReference type="RefSeq" id="XP_033684728.1">
    <property type="nucleotide sequence ID" value="XM_033821599.1"/>
</dbReference>
<dbReference type="GeneID" id="54574929"/>
<sequence>MQPWRSLACLMRPWPHISPHHHGSFRPGSGHSAVFEDEACLPGSQLCAIDPPVDTECAGTLSPKVLVPTARSTMCSRTSKRVTSAACPPLYVEYASHLSITRCAQHLIDFSHPPPILQNTERIEGSSHRRRGAFSTPESTQAVPTTHAAHDARTSVRDPFRYRKRRGPTEPRRW</sequence>
<reference evidence="2" key="1">
    <citation type="journal article" date="2020" name="Stud. Mycol.">
        <title>101 Dothideomycetes genomes: a test case for predicting lifestyles and emergence of pathogens.</title>
        <authorList>
            <person name="Haridas S."/>
            <person name="Albert R."/>
            <person name="Binder M."/>
            <person name="Bloem J."/>
            <person name="Labutti K."/>
            <person name="Salamov A."/>
            <person name="Andreopoulos B."/>
            <person name="Baker S."/>
            <person name="Barry K."/>
            <person name="Bills G."/>
            <person name="Bluhm B."/>
            <person name="Cannon C."/>
            <person name="Castanera R."/>
            <person name="Culley D."/>
            <person name="Daum C."/>
            <person name="Ezra D."/>
            <person name="Gonzalez J."/>
            <person name="Henrissat B."/>
            <person name="Kuo A."/>
            <person name="Liang C."/>
            <person name="Lipzen A."/>
            <person name="Lutzoni F."/>
            <person name="Magnuson J."/>
            <person name="Mondo S."/>
            <person name="Nolan M."/>
            <person name="Ohm R."/>
            <person name="Pangilinan J."/>
            <person name="Park H.-J."/>
            <person name="Ramirez L."/>
            <person name="Alfaro M."/>
            <person name="Sun H."/>
            <person name="Tritt A."/>
            <person name="Yoshinaga Y."/>
            <person name="Zwiers L.-H."/>
            <person name="Turgeon B."/>
            <person name="Goodwin S."/>
            <person name="Spatafora J."/>
            <person name="Crous P."/>
            <person name="Grigoriev I."/>
        </authorList>
    </citation>
    <scope>NUCLEOTIDE SEQUENCE</scope>
    <source>
        <strain evidence="2">CBS 122368</strain>
    </source>
</reference>
<proteinExistence type="predicted"/>
<dbReference type="EMBL" id="ML987194">
    <property type="protein sequence ID" value="KAF2249724.1"/>
    <property type="molecule type" value="Genomic_DNA"/>
</dbReference>
<accession>A0A6A6IGK4</accession>
<evidence type="ECO:0000313" key="3">
    <source>
        <dbReference type="Proteomes" id="UP000800094"/>
    </source>
</evidence>
<evidence type="ECO:0000313" key="2">
    <source>
        <dbReference type="EMBL" id="KAF2249724.1"/>
    </source>
</evidence>
<evidence type="ECO:0000256" key="1">
    <source>
        <dbReference type="SAM" id="MobiDB-lite"/>
    </source>
</evidence>
<feature type="compositionally biased region" description="Basic and acidic residues" evidence="1">
    <location>
        <begin position="148"/>
        <end position="174"/>
    </location>
</feature>
<gene>
    <name evidence="2" type="ORF">BU26DRAFT_288603</name>
</gene>
<dbReference type="Proteomes" id="UP000800094">
    <property type="component" value="Unassembled WGS sequence"/>
</dbReference>
<protein>
    <submittedName>
        <fullName evidence="2">Uncharacterized protein</fullName>
    </submittedName>
</protein>
<name>A0A6A6IGK4_9PLEO</name>
<organism evidence="2 3">
    <name type="scientific">Trematosphaeria pertusa</name>
    <dbReference type="NCBI Taxonomy" id="390896"/>
    <lineage>
        <taxon>Eukaryota</taxon>
        <taxon>Fungi</taxon>
        <taxon>Dikarya</taxon>
        <taxon>Ascomycota</taxon>
        <taxon>Pezizomycotina</taxon>
        <taxon>Dothideomycetes</taxon>
        <taxon>Pleosporomycetidae</taxon>
        <taxon>Pleosporales</taxon>
        <taxon>Massarineae</taxon>
        <taxon>Trematosphaeriaceae</taxon>
        <taxon>Trematosphaeria</taxon>
    </lineage>
</organism>
<feature type="region of interest" description="Disordered" evidence="1">
    <location>
        <begin position="124"/>
        <end position="174"/>
    </location>
</feature>
<keyword evidence="3" id="KW-1185">Reference proteome</keyword>
<dbReference type="AlphaFoldDB" id="A0A6A6IGK4"/>